<accession>A0ACB0JAD4</accession>
<dbReference type="EMBL" id="CASHSV030000024">
    <property type="protein sequence ID" value="CAJ2640869.1"/>
    <property type="molecule type" value="Genomic_DNA"/>
</dbReference>
<evidence type="ECO:0000313" key="1">
    <source>
        <dbReference type="EMBL" id="CAJ2640869.1"/>
    </source>
</evidence>
<organism evidence="1 2">
    <name type="scientific">Trifolium pratense</name>
    <name type="common">Red clover</name>
    <dbReference type="NCBI Taxonomy" id="57577"/>
    <lineage>
        <taxon>Eukaryota</taxon>
        <taxon>Viridiplantae</taxon>
        <taxon>Streptophyta</taxon>
        <taxon>Embryophyta</taxon>
        <taxon>Tracheophyta</taxon>
        <taxon>Spermatophyta</taxon>
        <taxon>Magnoliopsida</taxon>
        <taxon>eudicotyledons</taxon>
        <taxon>Gunneridae</taxon>
        <taxon>Pentapetalae</taxon>
        <taxon>rosids</taxon>
        <taxon>fabids</taxon>
        <taxon>Fabales</taxon>
        <taxon>Fabaceae</taxon>
        <taxon>Papilionoideae</taxon>
        <taxon>50 kb inversion clade</taxon>
        <taxon>NPAAA clade</taxon>
        <taxon>Hologalegina</taxon>
        <taxon>IRL clade</taxon>
        <taxon>Trifolieae</taxon>
        <taxon>Trifolium</taxon>
    </lineage>
</organism>
<reference evidence="1" key="1">
    <citation type="submission" date="2023-10" db="EMBL/GenBank/DDBJ databases">
        <authorList>
            <person name="Rodriguez Cubillos JULIANA M."/>
            <person name="De Vega J."/>
        </authorList>
    </citation>
    <scope>NUCLEOTIDE SEQUENCE</scope>
</reference>
<protein>
    <submittedName>
        <fullName evidence="1">Uncharacterized protein</fullName>
    </submittedName>
</protein>
<comment type="caution">
    <text evidence="1">The sequence shown here is derived from an EMBL/GenBank/DDBJ whole genome shotgun (WGS) entry which is preliminary data.</text>
</comment>
<keyword evidence="2" id="KW-1185">Reference proteome</keyword>
<sequence length="606" mass="69646">MQSENVAIKLPVFEGKNYHLWATRMEAYLEANDLWEAVEDEYEIDPLPDNPTVAQIKIHKTKKQRKSKAKSYLFSAVFEAIFTRIMALKSAKAIWDFLKQEYEGNEKIKGMQVLNLIREFEMQRMKESETIKEYSDKLLSIINNVRLLGTEFSDTRIVQKILVTVPERFESTISSLENSKDLSTITLSELVYALQAQEQRRLMREEGTIEGALQAKLKLNQGHKGEKKKAQWNNFQKGEGSNKLSSKAEDEQTNYPPCQHCEKTNHPHFKCWSRPNFRCNKCNQPGHIAKFCKNEVQPKVEAQVADQNEEEKYLFAATCLSTDKNKKNWLVDSGCTHHMAHDEELFKKLDKTIVSKVTIGNGQSVDVKGKGVVAVETLSGTKYISDVLFVPELNQNLLSVGQMLEKHYILHFNDMKCTIFDPVGGELMSIKMRNRSFPIEWKQTAMHASTSVVEASNKEKNGVEILQGQNSKSAEKKFDDNANFSVKKCEPHAEIFEMCNVAMVNPLGDANVASMDGWRVVMQEEKNMKEKNESWQFEDKPRDQKLNNVKWVYRTKLDHNGSKSKFQEKLVDKGFREHEVYFSNDFAHVASHEGASFEAEKIYKVH</sequence>
<evidence type="ECO:0000313" key="2">
    <source>
        <dbReference type="Proteomes" id="UP001177021"/>
    </source>
</evidence>
<name>A0ACB0JAD4_TRIPR</name>
<proteinExistence type="predicted"/>
<gene>
    <name evidence="1" type="ORF">MILVUS5_LOCUS10645</name>
</gene>
<dbReference type="Proteomes" id="UP001177021">
    <property type="component" value="Unassembled WGS sequence"/>
</dbReference>